<keyword evidence="2" id="KW-1185">Reference proteome</keyword>
<sequence>MQNLFSLSISEDRAKEDIEILDPIQALKLASSLLSKAIEYNFEIQCSLDDAKAEETMALDKTNAKREKPKELEKELSATQEKIESMLDLGYGEYLKGLNDCHMFFACYNDNDIKV</sequence>
<proteinExistence type="predicted"/>
<dbReference type="Proteomes" id="UP001428341">
    <property type="component" value="Unassembled WGS sequence"/>
</dbReference>
<dbReference type="EMBL" id="JBCGBO010000007">
    <property type="protein sequence ID" value="KAK9187353.1"/>
    <property type="molecule type" value="Genomic_DNA"/>
</dbReference>
<name>A0AAP0QF48_9ROSI</name>
<protein>
    <submittedName>
        <fullName evidence="1">Uncharacterized protein</fullName>
    </submittedName>
</protein>
<evidence type="ECO:0000313" key="1">
    <source>
        <dbReference type="EMBL" id="KAK9187353.1"/>
    </source>
</evidence>
<gene>
    <name evidence="1" type="ORF">WN944_018747</name>
</gene>
<reference evidence="1 2" key="1">
    <citation type="submission" date="2024-05" db="EMBL/GenBank/DDBJ databases">
        <title>Haplotype-resolved chromosome-level genome assembly of Huyou (Citrus changshanensis).</title>
        <authorList>
            <person name="Miao C."/>
            <person name="Chen W."/>
            <person name="Wu Y."/>
            <person name="Wang L."/>
            <person name="Zhao S."/>
            <person name="Grierson D."/>
            <person name="Xu C."/>
            <person name="Chen K."/>
        </authorList>
    </citation>
    <scope>NUCLEOTIDE SEQUENCE [LARGE SCALE GENOMIC DNA]</scope>
    <source>
        <strain evidence="1">01-14</strain>
        <tissue evidence="1">Leaf</tissue>
    </source>
</reference>
<comment type="caution">
    <text evidence="1">The sequence shown here is derived from an EMBL/GenBank/DDBJ whole genome shotgun (WGS) entry which is preliminary data.</text>
</comment>
<evidence type="ECO:0000313" key="2">
    <source>
        <dbReference type="Proteomes" id="UP001428341"/>
    </source>
</evidence>
<organism evidence="1 2">
    <name type="scientific">Citrus x changshan-huyou</name>
    <dbReference type="NCBI Taxonomy" id="2935761"/>
    <lineage>
        <taxon>Eukaryota</taxon>
        <taxon>Viridiplantae</taxon>
        <taxon>Streptophyta</taxon>
        <taxon>Embryophyta</taxon>
        <taxon>Tracheophyta</taxon>
        <taxon>Spermatophyta</taxon>
        <taxon>Magnoliopsida</taxon>
        <taxon>eudicotyledons</taxon>
        <taxon>Gunneridae</taxon>
        <taxon>Pentapetalae</taxon>
        <taxon>rosids</taxon>
        <taxon>malvids</taxon>
        <taxon>Sapindales</taxon>
        <taxon>Rutaceae</taxon>
        <taxon>Aurantioideae</taxon>
        <taxon>Citrus</taxon>
    </lineage>
</organism>
<accession>A0AAP0QF48</accession>
<dbReference type="AlphaFoldDB" id="A0AAP0QF48"/>